<keyword evidence="2" id="KW-1185">Reference proteome</keyword>
<reference evidence="1" key="2">
    <citation type="submission" date="2021-08" db="EMBL/GenBank/DDBJ databases">
        <authorList>
            <person name="Tani A."/>
            <person name="Ola A."/>
            <person name="Ogura Y."/>
            <person name="Katsura K."/>
            <person name="Hayashi T."/>
        </authorList>
    </citation>
    <scope>NUCLEOTIDE SEQUENCE</scope>
    <source>
        <strain evidence="1">DSM 14458</strain>
    </source>
</reference>
<dbReference type="Proteomes" id="UP001055093">
    <property type="component" value="Unassembled WGS sequence"/>
</dbReference>
<dbReference type="EMBL" id="BPRE01000013">
    <property type="protein sequence ID" value="GJE77244.1"/>
    <property type="molecule type" value="Genomic_DNA"/>
</dbReference>
<sequence>MADFLKTYGTIGGFTLTQRSRPFVPADYGNFPFTVPTSPFPTIVYVLTVTKGATVTDVALEPANDVFTLNGSPALDRRAQIILTTFAAIGAQVALGDPTTPIIANPNGSGAYVRIVDLVPGTPVPPGSGVRISGSTDPFKLKLANGGVIELTRDAADSAGSIFNGLAVVDAVTPLPTGGKVQILY</sequence>
<evidence type="ECO:0000313" key="2">
    <source>
        <dbReference type="Proteomes" id="UP001055093"/>
    </source>
</evidence>
<name>A0ABQ4V0T6_9HYPH</name>
<accession>A0ABQ4V0T6</accession>
<organism evidence="1 2">
    <name type="scientific">Methylorubrum suomiense</name>
    <dbReference type="NCBI Taxonomy" id="144191"/>
    <lineage>
        <taxon>Bacteria</taxon>
        <taxon>Pseudomonadati</taxon>
        <taxon>Pseudomonadota</taxon>
        <taxon>Alphaproteobacteria</taxon>
        <taxon>Hyphomicrobiales</taxon>
        <taxon>Methylobacteriaceae</taxon>
        <taxon>Methylorubrum</taxon>
    </lineage>
</organism>
<reference evidence="1" key="1">
    <citation type="journal article" date="2021" name="Front. Microbiol.">
        <title>Comprehensive Comparative Genomics and Phenotyping of Methylobacterium Species.</title>
        <authorList>
            <person name="Alessa O."/>
            <person name="Ogura Y."/>
            <person name="Fujitani Y."/>
            <person name="Takami H."/>
            <person name="Hayashi T."/>
            <person name="Sahin N."/>
            <person name="Tani A."/>
        </authorList>
    </citation>
    <scope>NUCLEOTIDE SEQUENCE</scope>
    <source>
        <strain evidence="1">DSM 14458</strain>
    </source>
</reference>
<protein>
    <submittedName>
        <fullName evidence="1">Uncharacterized protein</fullName>
    </submittedName>
</protein>
<evidence type="ECO:0000313" key="1">
    <source>
        <dbReference type="EMBL" id="GJE77244.1"/>
    </source>
</evidence>
<dbReference type="RefSeq" id="WP_238308361.1">
    <property type="nucleotide sequence ID" value="NZ_BPRE01000013.1"/>
</dbReference>
<proteinExistence type="predicted"/>
<gene>
    <name evidence="1" type="ORF">BGCPKDLD_3847</name>
</gene>
<comment type="caution">
    <text evidence="1">The sequence shown here is derived from an EMBL/GenBank/DDBJ whole genome shotgun (WGS) entry which is preliminary data.</text>
</comment>